<name>C1N7M9_MICPC</name>
<dbReference type="AlphaFoldDB" id="C1N7M9"/>
<evidence type="ECO:0000256" key="1">
    <source>
        <dbReference type="SAM" id="MobiDB-lite"/>
    </source>
</evidence>
<reference evidence="2 3" key="1">
    <citation type="journal article" date="2009" name="Science">
        <title>Green evolution and dynamic adaptations revealed by genomes of the marine picoeukaryotes Micromonas.</title>
        <authorList>
            <person name="Worden A.Z."/>
            <person name="Lee J.H."/>
            <person name="Mock T."/>
            <person name="Rouze P."/>
            <person name="Simmons M.P."/>
            <person name="Aerts A.L."/>
            <person name="Allen A.E."/>
            <person name="Cuvelier M.L."/>
            <person name="Derelle E."/>
            <person name="Everett M.V."/>
            <person name="Foulon E."/>
            <person name="Grimwood J."/>
            <person name="Gundlach H."/>
            <person name="Henrissat B."/>
            <person name="Napoli C."/>
            <person name="McDonald S.M."/>
            <person name="Parker M.S."/>
            <person name="Rombauts S."/>
            <person name="Salamov A."/>
            <person name="Von Dassow P."/>
            <person name="Badger J.H."/>
            <person name="Coutinho P.M."/>
            <person name="Demir E."/>
            <person name="Dubchak I."/>
            <person name="Gentemann C."/>
            <person name="Eikrem W."/>
            <person name="Gready J.E."/>
            <person name="John U."/>
            <person name="Lanier W."/>
            <person name="Lindquist E.A."/>
            <person name="Lucas S."/>
            <person name="Mayer K.F."/>
            <person name="Moreau H."/>
            <person name="Not F."/>
            <person name="Otillar R."/>
            <person name="Panaud O."/>
            <person name="Pangilinan J."/>
            <person name="Paulsen I."/>
            <person name="Piegu B."/>
            <person name="Poliakov A."/>
            <person name="Robbens S."/>
            <person name="Schmutz J."/>
            <person name="Toulza E."/>
            <person name="Wyss T."/>
            <person name="Zelensky A."/>
            <person name="Zhou K."/>
            <person name="Armbrust E.V."/>
            <person name="Bhattacharya D."/>
            <person name="Goodenough U.W."/>
            <person name="Van de Peer Y."/>
            <person name="Grigoriev I.V."/>
        </authorList>
    </citation>
    <scope>NUCLEOTIDE SEQUENCE [LARGE SCALE GENOMIC DNA]</scope>
    <source>
        <strain evidence="2 3">CCMP1545</strain>
    </source>
</reference>
<dbReference type="EMBL" id="GG663750">
    <property type="protein sequence ID" value="EEH51746.1"/>
    <property type="molecule type" value="Genomic_DNA"/>
</dbReference>
<dbReference type="RefSeq" id="XP_003064124.1">
    <property type="nucleotide sequence ID" value="XM_003064078.1"/>
</dbReference>
<feature type="region of interest" description="Disordered" evidence="1">
    <location>
        <begin position="173"/>
        <end position="200"/>
    </location>
</feature>
<evidence type="ECO:0000313" key="3">
    <source>
        <dbReference type="Proteomes" id="UP000001876"/>
    </source>
</evidence>
<gene>
    <name evidence="2" type="ORF">MICPUCDRAFT_66153</name>
</gene>
<feature type="region of interest" description="Disordered" evidence="1">
    <location>
        <begin position="20"/>
        <end position="63"/>
    </location>
</feature>
<protein>
    <submittedName>
        <fullName evidence="2">Predicted protein</fullName>
    </submittedName>
</protein>
<sequence>MVANVVVTQQVYVASNITIITPPSRGRGSRPGAMRARPSPDDDDDDDASFSARDAHPDAPPDLIARADAFARAMVDAARRDADETVALAFDDDDDGSISNDALFVADEQDAASSDAYWGGSREARVARLEEELRAYAAENARGVTAYGRDLRVDLNAARREAAVRRVAERRARLEARASSMTSSSVRTTTTTTMPPGSPRAKEVAELFAPLSLPSSPVRAIARGDDDDDDPSPAKRSNRPSPRRRPKGGGKSPGVLNMIARLERTLSTDYSGELRVERGRRVGGRSP</sequence>
<proteinExistence type="predicted"/>
<feature type="compositionally biased region" description="Basic residues" evidence="1">
    <location>
        <begin position="236"/>
        <end position="248"/>
    </location>
</feature>
<organism evidence="3">
    <name type="scientific">Micromonas pusilla (strain CCMP1545)</name>
    <name type="common">Picoplanktonic green alga</name>
    <dbReference type="NCBI Taxonomy" id="564608"/>
    <lineage>
        <taxon>Eukaryota</taxon>
        <taxon>Viridiplantae</taxon>
        <taxon>Chlorophyta</taxon>
        <taxon>Mamiellophyceae</taxon>
        <taxon>Mamiellales</taxon>
        <taxon>Mamiellaceae</taxon>
        <taxon>Micromonas</taxon>
    </lineage>
</organism>
<feature type="compositionally biased region" description="Low complexity" evidence="1">
    <location>
        <begin position="177"/>
        <end position="193"/>
    </location>
</feature>
<dbReference type="GeneID" id="9689374"/>
<dbReference type="KEGG" id="mpp:MICPUCDRAFT_66153"/>
<keyword evidence="3" id="KW-1185">Reference proteome</keyword>
<feature type="region of interest" description="Disordered" evidence="1">
    <location>
        <begin position="215"/>
        <end position="256"/>
    </location>
</feature>
<dbReference type="Proteomes" id="UP000001876">
    <property type="component" value="Unassembled WGS sequence"/>
</dbReference>
<evidence type="ECO:0000313" key="2">
    <source>
        <dbReference type="EMBL" id="EEH51746.1"/>
    </source>
</evidence>
<accession>C1N7M9</accession>